<feature type="region of interest" description="Disordered" evidence="1">
    <location>
        <begin position="34"/>
        <end position="105"/>
    </location>
</feature>
<evidence type="ECO:0000256" key="1">
    <source>
        <dbReference type="SAM" id="MobiDB-lite"/>
    </source>
</evidence>
<feature type="transmembrane region" description="Helical" evidence="2">
    <location>
        <begin position="128"/>
        <end position="154"/>
    </location>
</feature>
<keyword evidence="2" id="KW-1133">Transmembrane helix</keyword>
<feature type="compositionally biased region" description="Basic and acidic residues" evidence="1">
    <location>
        <begin position="34"/>
        <end position="63"/>
    </location>
</feature>
<keyword evidence="2" id="KW-0472">Membrane</keyword>
<proteinExistence type="predicted"/>
<feature type="compositionally biased region" description="Low complexity" evidence="1">
    <location>
        <begin position="64"/>
        <end position="94"/>
    </location>
</feature>
<protein>
    <submittedName>
        <fullName evidence="3">Uncharacterized protein</fullName>
    </submittedName>
</protein>
<reference evidence="3 4" key="1">
    <citation type="submission" date="2020-10" db="EMBL/GenBank/DDBJ databases">
        <title>Whole genome sequence of oil-degrading bacteria Rhodococcus pyridinivorans strain 5Ap.</title>
        <authorList>
            <person name="Akhremchuk A.E."/>
            <person name="Valentovich L.N."/>
            <person name="Charniauskaya M.I."/>
            <person name="Bukliarevich H.A."/>
            <person name="Titok M.A."/>
        </authorList>
    </citation>
    <scope>NUCLEOTIDE SEQUENCE [LARGE SCALE GENOMIC DNA]</scope>
    <source>
        <strain evidence="3 4">5Ap</strain>
    </source>
</reference>
<feature type="region of interest" description="Disordered" evidence="1">
    <location>
        <begin position="1"/>
        <end position="22"/>
    </location>
</feature>
<evidence type="ECO:0000256" key="2">
    <source>
        <dbReference type="SAM" id="Phobius"/>
    </source>
</evidence>
<keyword evidence="2" id="KW-0812">Transmembrane</keyword>
<accession>A0A7M2XU85</accession>
<gene>
    <name evidence="3" type="ORF">INP59_01155</name>
</gene>
<dbReference type="AlphaFoldDB" id="A0A7M2XU85"/>
<dbReference type="RefSeq" id="WP_156665181.1">
    <property type="nucleotide sequence ID" value="NZ_CP063450.1"/>
</dbReference>
<name>A0A7M2XU85_9NOCA</name>
<organism evidence="3 4">
    <name type="scientific">Rhodococcus pyridinivorans</name>
    <dbReference type="NCBI Taxonomy" id="103816"/>
    <lineage>
        <taxon>Bacteria</taxon>
        <taxon>Bacillati</taxon>
        <taxon>Actinomycetota</taxon>
        <taxon>Actinomycetes</taxon>
        <taxon>Mycobacteriales</taxon>
        <taxon>Nocardiaceae</taxon>
        <taxon>Rhodococcus</taxon>
    </lineage>
</organism>
<evidence type="ECO:0000313" key="4">
    <source>
        <dbReference type="Proteomes" id="UP000593818"/>
    </source>
</evidence>
<dbReference type="EMBL" id="CP063450">
    <property type="protein sequence ID" value="QOW01437.1"/>
    <property type="molecule type" value="Genomic_DNA"/>
</dbReference>
<dbReference type="Proteomes" id="UP000593818">
    <property type="component" value="Chromosome"/>
</dbReference>
<sequence length="156" mass="18228">MTGPAGNWEPQPKYQRDLEPGELEELNRLRAWKEEQEREAEAQRLRDHHQQIALEEQQRRAAEHQQNLYAQQQNQQPYPHAQQQYPPQNYAHQQFHGHPQSAYPPPQPFAPIQQVTVNNVKRADCPHLLHLVLTLITCGAWLPVWIIHAIIVAARN</sequence>
<evidence type="ECO:0000313" key="3">
    <source>
        <dbReference type="EMBL" id="QOW01437.1"/>
    </source>
</evidence>
<keyword evidence="4" id="KW-1185">Reference proteome</keyword>